<dbReference type="Pfam" id="PF01352">
    <property type="entry name" value="KRAB"/>
    <property type="match status" value="1"/>
</dbReference>
<organism evidence="3 4">
    <name type="scientific">Mus spicilegus</name>
    <name type="common">Mound-building mouse</name>
    <dbReference type="NCBI Taxonomy" id="10103"/>
    <lineage>
        <taxon>Eukaryota</taxon>
        <taxon>Metazoa</taxon>
        <taxon>Chordata</taxon>
        <taxon>Craniata</taxon>
        <taxon>Vertebrata</taxon>
        <taxon>Euteleostomi</taxon>
        <taxon>Mammalia</taxon>
        <taxon>Eutheria</taxon>
        <taxon>Euarchontoglires</taxon>
        <taxon>Glires</taxon>
        <taxon>Rodentia</taxon>
        <taxon>Myomorpha</taxon>
        <taxon>Muroidea</taxon>
        <taxon>Muridae</taxon>
        <taxon>Murinae</taxon>
        <taxon>Mus</taxon>
        <taxon>Mus</taxon>
    </lineage>
</organism>
<dbReference type="Proteomes" id="UP000694415">
    <property type="component" value="Unplaced"/>
</dbReference>
<dbReference type="GO" id="GO:0006355">
    <property type="term" value="P:regulation of DNA-templated transcription"/>
    <property type="evidence" value="ECO:0007669"/>
    <property type="project" value="InterPro"/>
</dbReference>
<feature type="compositionally biased region" description="Basic and acidic residues" evidence="1">
    <location>
        <begin position="67"/>
        <end position="89"/>
    </location>
</feature>
<feature type="domain" description="KRAB" evidence="2">
    <location>
        <begin position="22"/>
        <end position="37"/>
    </location>
</feature>
<feature type="region of interest" description="Disordered" evidence="1">
    <location>
        <begin position="42"/>
        <end position="89"/>
    </location>
</feature>
<dbReference type="InterPro" id="IPR036051">
    <property type="entry name" value="KRAB_dom_sf"/>
</dbReference>
<keyword evidence="4" id="KW-1185">Reference proteome</keyword>
<evidence type="ECO:0000256" key="1">
    <source>
        <dbReference type="SAM" id="MobiDB-lite"/>
    </source>
</evidence>
<sequence length="89" mass="9949">MAQRIALDEASVPPVFCKPWAVNFADVAVYFSPEEWRRRMRQTSAHQLGGGRVRSVGTLCPGSRGGHVQDRSPLRLQAREGKEETKGRD</sequence>
<evidence type="ECO:0000313" key="3">
    <source>
        <dbReference type="Ensembl" id="ENSMSIP00000003724.1"/>
    </source>
</evidence>
<protein>
    <recommendedName>
        <fullName evidence="2">KRAB domain-containing protein</fullName>
    </recommendedName>
</protein>
<evidence type="ECO:0000259" key="2">
    <source>
        <dbReference type="Pfam" id="PF01352"/>
    </source>
</evidence>
<dbReference type="InterPro" id="IPR001909">
    <property type="entry name" value="KRAB"/>
</dbReference>
<dbReference type="Ensembl" id="ENSMSIT00000004706.1">
    <property type="protein sequence ID" value="ENSMSIP00000003724.1"/>
    <property type="gene ID" value="ENSMSIG00000003434.1"/>
</dbReference>
<accession>A0A8C6MPU5</accession>
<reference evidence="3" key="1">
    <citation type="submission" date="2025-08" db="UniProtKB">
        <authorList>
            <consortium name="Ensembl"/>
        </authorList>
    </citation>
    <scope>IDENTIFICATION</scope>
</reference>
<dbReference type="AlphaFoldDB" id="A0A8C6MPU5"/>
<evidence type="ECO:0000313" key="4">
    <source>
        <dbReference type="Proteomes" id="UP000694415"/>
    </source>
</evidence>
<dbReference type="SUPFAM" id="SSF109640">
    <property type="entry name" value="KRAB domain (Kruppel-associated box)"/>
    <property type="match status" value="1"/>
</dbReference>
<reference evidence="3" key="2">
    <citation type="submission" date="2025-09" db="UniProtKB">
        <authorList>
            <consortium name="Ensembl"/>
        </authorList>
    </citation>
    <scope>IDENTIFICATION</scope>
</reference>
<proteinExistence type="predicted"/>
<dbReference type="GeneTree" id="ENSGT00960000188346"/>
<name>A0A8C6MPU5_MUSSI</name>